<keyword evidence="2 5" id="KW-0812">Transmembrane</keyword>
<keyword evidence="3 5" id="KW-1133">Transmembrane helix</keyword>
<dbReference type="InterPro" id="IPR036259">
    <property type="entry name" value="MFS_trans_sf"/>
</dbReference>
<feature type="transmembrane region" description="Helical" evidence="5">
    <location>
        <begin position="490"/>
        <end position="510"/>
    </location>
</feature>
<feature type="transmembrane region" description="Helical" evidence="5">
    <location>
        <begin position="25"/>
        <end position="48"/>
    </location>
</feature>
<evidence type="ECO:0000256" key="5">
    <source>
        <dbReference type="SAM" id="Phobius"/>
    </source>
</evidence>
<comment type="caution">
    <text evidence="7">The sequence shown here is derived from an EMBL/GenBank/DDBJ whole genome shotgun (WGS) entry which is preliminary data.</text>
</comment>
<proteinExistence type="predicted"/>
<sequence length="593" mass="66312">MVAESQVVDFDDVLPLAGEFGRYQWVLFLSLAPFCCNLAFIYFTQIFMTLTPERFWCSDPDLSELPHDIRQNLSSLLYPNKGDACQVYQFNYTNWNNYKEPDGAWPKRECTNWEYDLSDIGNYPSIVTELNWVCGRDWYSTLYQSIFFVGAIVGGLIVAWAADRWGRLPMLVACNLIGALSCILTAVASSLPELLFHRFLGGLAFDNIFVMIYVLVLEYVGPSHRTLVANLSIAIFYTLGTVVIPWIALGLGDWRLLSAVISLPMLLGGLAFWLLPESARWLLTQGRVEETIIILKRIAHVNGKTIPEKMLKDLQESTEADVSESMEEESQSVTMFDLLKSPRLRRTTIAISLLWMLVNLVYDGHARNVSNLGSSVFETFSIASATELPADLFLVFTLDRWGRKWMSFGSLMASGIFTIVAAAVSSDLLTIFAVIGRFCVNIAFNIGLQYAAELLPTVVRAQGVASIHIAGYVAGILSPLIVLLGQWSKVASLLVLGVASMLAGLISIMLPETLNRDLPQTLEDGENFGADQGLCYFPCRDTVSTSTKRHLSLEPQPSFIRRGPRHRASVRGETYRSTLIRHRREVMYIPAYD</sequence>
<feature type="domain" description="Major facilitator superfamily (MFS) profile" evidence="6">
    <location>
        <begin position="75"/>
        <end position="515"/>
    </location>
</feature>
<dbReference type="InterPro" id="IPR005828">
    <property type="entry name" value="MFS_sugar_transport-like"/>
</dbReference>
<evidence type="ECO:0000259" key="6">
    <source>
        <dbReference type="PROSITE" id="PS50850"/>
    </source>
</evidence>
<keyword evidence="8" id="KW-1185">Reference proteome</keyword>
<dbReference type="Proteomes" id="UP001497623">
    <property type="component" value="Unassembled WGS sequence"/>
</dbReference>
<evidence type="ECO:0000313" key="7">
    <source>
        <dbReference type="EMBL" id="CAL4095430.1"/>
    </source>
</evidence>
<evidence type="ECO:0000256" key="4">
    <source>
        <dbReference type="ARBA" id="ARBA00023136"/>
    </source>
</evidence>
<organism evidence="7 8">
    <name type="scientific">Meganyctiphanes norvegica</name>
    <name type="common">Northern krill</name>
    <name type="synonym">Thysanopoda norvegica</name>
    <dbReference type="NCBI Taxonomy" id="48144"/>
    <lineage>
        <taxon>Eukaryota</taxon>
        <taxon>Metazoa</taxon>
        <taxon>Ecdysozoa</taxon>
        <taxon>Arthropoda</taxon>
        <taxon>Crustacea</taxon>
        <taxon>Multicrustacea</taxon>
        <taxon>Malacostraca</taxon>
        <taxon>Eumalacostraca</taxon>
        <taxon>Eucarida</taxon>
        <taxon>Euphausiacea</taxon>
        <taxon>Euphausiidae</taxon>
        <taxon>Meganyctiphanes</taxon>
    </lineage>
</organism>
<evidence type="ECO:0000256" key="3">
    <source>
        <dbReference type="ARBA" id="ARBA00022989"/>
    </source>
</evidence>
<gene>
    <name evidence="7" type="ORF">MNOR_LOCUS15413</name>
</gene>
<dbReference type="PROSITE" id="PS00216">
    <property type="entry name" value="SUGAR_TRANSPORT_1"/>
    <property type="match status" value="1"/>
</dbReference>
<dbReference type="Pfam" id="PF00083">
    <property type="entry name" value="Sugar_tr"/>
    <property type="match status" value="1"/>
</dbReference>
<protein>
    <recommendedName>
        <fullName evidence="6">Major facilitator superfamily (MFS) profile domain-containing protein</fullName>
    </recommendedName>
</protein>
<reference evidence="7 8" key="1">
    <citation type="submission" date="2024-05" db="EMBL/GenBank/DDBJ databases">
        <authorList>
            <person name="Wallberg A."/>
        </authorList>
    </citation>
    <scope>NUCLEOTIDE SEQUENCE [LARGE SCALE GENOMIC DNA]</scope>
</reference>
<feature type="transmembrane region" description="Helical" evidence="5">
    <location>
        <begin position="464"/>
        <end position="484"/>
    </location>
</feature>
<evidence type="ECO:0000256" key="1">
    <source>
        <dbReference type="ARBA" id="ARBA00004141"/>
    </source>
</evidence>
<evidence type="ECO:0000313" key="8">
    <source>
        <dbReference type="Proteomes" id="UP001497623"/>
    </source>
</evidence>
<dbReference type="EMBL" id="CAXKWB010009634">
    <property type="protein sequence ID" value="CAL4095430.1"/>
    <property type="molecule type" value="Genomic_DNA"/>
</dbReference>
<feature type="transmembrane region" description="Helical" evidence="5">
    <location>
        <begin position="430"/>
        <end position="452"/>
    </location>
</feature>
<dbReference type="SUPFAM" id="SSF103473">
    <property type="entry name" value="MFS general substrate transporter"/>
    <property type="match status" value="1"/>
</dbReference>
<feature type="transmembrane region" description="Helical" evidence="5">
    <location>
        <begin position="168"/>
        <end position="189"/>
    </location>
</feature>
<dbReference type="GO" id="GO:0022857">
    <property type="term" value="F:transmembrane transporter activity"/>
    <property type="evidence" value="ECO:0007669"/>
    <property type="project" value="InterPro"/>
</dbReference>
<comment type="subcellular location">
    <subcellularLocation>
        <location evidence="1">Membrane</location>
        <topology evidence="1">Multi-pass membrane protein</topology>
    </subcellularLocation>
</comment>
<accession>A0AAV2QRB1</accession>
<feature type="transmembrane region" description="Helical" evidence="5">
    <location>
        <begin position="228"/>
        <end position="248"/>
    </location>
</feature>
<name>A0AAV2QRB1_MEGNR</name>
<dbReference type="PANTHER" id="PTHR24064">
    <property type="entry name" value="SOLUTE CARRIER FAMILY 22 MEMBER"/>
    <property type="match status" value="1"/>
</dbReference>
<dbReference type="GO" id="GO:0016020">
    <property type="term" value="C:membrane"/>
    <property type="evidence" value="ECO:0007669"/>
    <property type="project" value="UniProtKB-SubCell"/>
</dbReference>
<dbReference type="AlphaFoldDB" id="A0AAV2QRB1"/>
<dbReference type="Gene3D" id="1.20.1250.20">
    <property type="entry name" value="MFS general substrate transporter like domains"/>
    <property type="match status" value="1"/>
</dbReference>
<dbReference type="CDD" id="cd17317">
    <property type="entry name" value="MFS_SLC22"/>
    <property type="match status" value="1"/>
</dbReference>
<feature type="transmembrane region" description="Helical" evidence="5">
    <location>
        <begin position="195"/>
        <end position="216"/>
    </location>
</feature>
<dbReference type="InterPro" id="IPR005829">
    <property type="entry name" value="Sugar_transporter_CS"/>
</dbReference>
<feature type="transmembrane region" description="Helical" evidence="5">
    <location>
        <begin position="405"/>
        <end position="424"/>
    </location>
</feature>
<dbReference type="InterPro" id="IPR020846">
    <property type="entry name" value="MFS_dom"/>
</dbReference>
<feature type="transmembrane region" description="Helical" evidence="5">
    <location>
        <begin position="142"/>
        <end position="161"/>
    </location>
</feature>
<dbReference type="PROSITE" id="PS50850">
    <property type="entry name" value="MFS"/>
    <property type="match status" value="1"/>
</dbReference>
<keyword evidence="4 5" id="KW-0472">Membrane</keyword>
<feature type="transmembrane region" description="Helical" evidence="5">
    <location>
        <begin position="254"/>
        <end position="275"/>
    </location>
</feature>
<evidence type="ECO:0000256" key="2">
    <source>
        <dbReference type="ARBA" id="ARBA00022692"/>
    </source>
</evidence>